<dbReference type="OrthoDB" id="186871at2759"/>
<keyword evidence="3" id="KW-1185">Reference proteome</keyword>
<dbReference type="PANTHER" id="PTHR21580">
    <property type="entry name" value="SHIPPO-1-RELATED"/>
    <property type="match status" value="1"/>
</dbReference>
<dbReference type="EMBL" id="CCKQ01009140">
    <property type="protein sequence ID" value="CDW80601.1"/>
    <property type="molecule type" value="Genomic_DNA"/>
</dbReference>
<sequence length="566" mass="64510">MQSLYNGFLNYSRELFDASNSAQSSIIQVCDNIVPDPKLFTQLHPKGLAWMDENHGGSGTYTSQNKRKKQKGKLIKGFVLNQDYFQNRSSSLSENNPITHTTMPSINRSAQQERKIKGSFPAKFETLILKKESRNGFGSSVERFLDLNATLNSSNSQLIIKNSEKSEIPGPGTYIQDASLMAKDNAESMSRKGYGNGFVSKSKRFNLCFDKNSLDYVYAKLKATPGPGQYDFNLSTMNSRRPISSVSTQFSTPKRSRQPQLIPIDPNQSSLENINTMNIQVNDDSLMKQESTFLFDHQKSVQKKTRFRIPQVNKDISDTPGPSDYKIREMSSAKKYRGITIPKSHYNKMESEIEEKQNLAPGYYKVSDDSIKKRNIACKIRPPKPPKKQIQIIQQAIDEIQYPPVIQSSLNHLLKFDKIDFEALEIVDQRDYIGPGTFKTEEYNSIESEQINKNITGNEHNYYFVQPERNGNFRDKLVQKSIFNDNMAHLQNPGPGNYNVENYNTIKQSTKAEQLPAGTNQFKSDVIKGESFMLMLKNEKQGPGPAYYHPTEEKDAKNMNPLRKWL</sequence>
<organism evidence="2 3">
    <name type="scientific">Stylonychia lemnae</name>
    <name type="common">Ciliate</name>
    <dbReference type="NCBI Taxonomy" id="5949"/>
    <lineage>
        <taxon>Eukaryota</taxon>
        <taxon>Sar</taxon>
        <taxon>Alveolata</taxon>
        <taxon>Ciliophora</taxon>
        <taxon>Intramacronucleata</taxon>
        <taxon>Spirotrichea</taxon>
        <taxon>Stichotrichia</taxon>
        <taxon>Sporadotrichida</taxon>
        <taxon>Oxytrichidae</taxon>
        <taxon>Stylonychinae</taxon>
        <taxon>Stylonychia</taxon>
    </lineage>
</organism>
<dbReference type="AlphaFoldDB" id="A0A078AFI7"/>
<feature type="compositionally biased region" description="Polar residues" evidence="1">
    <location>
        <begin position="243"/>
        <end position="253"/>
    </location>
</feature>
<feature type="region of interest" description="Disordered" evidence="1">
    <location>
        <begin position="544"/>
        <end position="566"/>
    </location>
</feature>
<dbReference type="PANTHER" id="PTHR21580:SF28">
    <property type="entry name" value="BOREALIN N-TERMINAL DOMAIN-CONTAINING PROTEIN-RELATED"/>
    <property type="match status" value="1"/>
</dbReference>
<dbReference type="Proteomes" id="UP000039865">
    <property type="component" value="Unassembled WGS sequence"/>
</dbReference>
<evidence type="ECO:0000313" key="2">
    <source>
        <dbReference type="EMBL" id="CDW80601.1"/>
    </source>
</evidence>
<gene>
    <name evidence="2" type="primary">Contig12150.g12988</name>
    <name evidence="2" type="ORF">STYLEM_9604</name>
</gene>
<proteinExistence type="predicted"/>
<feature type="region of interest" description="Disordered" evidence="1">
    <location>
        <begin position="90"/>
        <end position="110"/>
    </location>
</feature>
<reference evidence="2 3" key="1">
    <citation type="submission" date="2014-06" db="EMBL/GenBank/DDBJ databases">
        <authorList>
            <person name="Swart Estienne"/>
        </authorList>
    </citation>
    <scope>NUCLEOTIDE SEQUENCE [LARGE SCALE GENOMIC DNA]</scope>
    <source>
        <strain evidence="2 3">130c</strain>
    </source>
</reference>
<evidence type="ECO:0000256" key="1">
    <source>
        <dbReference type="SAM" id="MobiDB-lite"/>
    </source>
</evidence>
<dbReference type="InterPro" id="IPR010736">
    <property type="entry name" value="SHIPPO-rpt"/>
</dbReference>
<dbReference type="InParanoid" id="A0A078AFI7"/>
<accession>A0A078AFI7</accession>
<name>A0A078AFI7_STYLE</name>
<evidence type="ECO:0000313" key="3">
    <source>
        <dbReference type="Proteomes" id="UP000039865"/>
    </source>
</evidence>
<feature type="region of interest" description="Disordered" evidence="1">
    <location>
        <begin position="243"/>
        <end position="262"/>
    </location>
</feature>
<protein>
    <submittedName>
        <fullName evidence="2">Uncharacterized protein</fullName>
    </submittedName>
</protein>
<dbReference type="Pfam" id="PF07004">
    <property type="entry name" value="SHIPPO-rpt"/>
    <property type="match status" value="2"/>
</dbReference>
<dbReference type="InterPro" id="IPR051291">
    <property type="entry name" value="CIMAP"/>
</dbReference>